<sequence length="69" mass="8181">MNLFISWTIFVIFIATSDAIRLAIRSPLVNRESWIVSRLPGSLHFMDELPHRMLRGEHRMYPSQLWLRG</sequence>
<keyword evidence="1" id="KW-0732">Signal</keyword>
<dbReference type="Proteomes" id="UP000095283">
    <property type="component" value="Unplaced"/>
</dbReference>
<evidence type="ECO:0000313" key="3">
    <source>
        <dbReference type="WBParaSite" id="Hba_18181"/>
    </source>
</evidence>
<feature type="signal peptide" evidence="1">
    <location>
        <begin position="1"/>
        <end position="19"/>
    </location>
</feature>
<evidence type="ECO:0000313" key="2">
    <source>
        <dbReference type="Proteomes" id="UP000095283"/>
    </source>
</evidence>
<dbReference type="AlphaFoldDB" id="A0A1I7XKE6"/>
<name>A0A1I7XKE6_HETBA</name>
<organism evidence="2 3">
    <name type="scientific">Heterorhabditis bacteriophora</name>
    <name type="common">Entomopathogenic nematode worm</name>
    <dbReference type="NCBI Taxonomy" id="37862"/>
    <lineage>
        <taxon>Eukaryota</taxon>
        <taxon>Metazoa</taxon>
        <taxon>Ecdysozoa</taxon>
        <taxon>Nematoda</taxon>
        <taxon>Chromadorea</taxon>
        <taxon>Rhabditida</taxon>
        <taxon>Rhabditina</taxon>
        <taxon>Rhabditomorpha</taxon>
        <taxon>Strongyloidea</taxon>
        <taxon>Heterorhabditidae</taxon>
        <taxon>Heterorhabditis</taxon>
    </lineage>
</organism>
<proteinExistence type="predicted"/>
<reference evidence="3" key="1">
    <citation type="submission" date="2016-11" db="UniProtKB">
        <authorList>
            <consortium name="WormBaseParasite"/>
        </authorList>
    </citation>
    <scope>IDENTIFICATION</scope>
</reference>
<dbReference type="WBParaSite" id="Hba_18181">
    <property type="protein sequence ID" value="Hba_18181"/>
    <property type="gene ID" value="Hba_18181"/>
</dbReference>
<evidence type="ECO:0000256" key="1">
    <source>
        <dbReference type="SAM" id="SignalP"/>
    </source>
</evidence>
<protein>
    <submittedName>
        <fullName evidence="3">Secreted protein</fullName>
    </submittedName>
</protein>
<feature type="chain" id="PRO_5009311239" evidence="1">
    <location>
        <begin position="20"/>
        <end position="69"/>
    </location>
</feature>
<accession>A0A1I7XKE6</accession>
<keyword evidence="2" id="KW-1185">Reference proteome</keyword>